<protein>
    <submittedName>
        <fullName evidence="1">Uncharacterized protein</fullName>
    </submittedName>
</protein>
<reference evidence="1" key="1">
    <citation type="submission" date="2020-11" db="EMBL/GenBank/DDBJ databases">
        <authorList>
            <person name="Tran Van P."/>
        </authorList>
    </citation>
    <scope>NUCLEOTIDE SEQUENCE</scope>
</reference>
<proteinExistence type="predicted"/>
<dbReference type="EMBL" id="OC327559">
    <property type="protein sequence ID" value="CAD7416246.1"/>
    <property type="molecule type" value="Genomic_DNA"/>
</dbReference>
<name>A0A7R9HCD3_TIMCR</name>
<dbReference type="AlphaFoldDB" id="A0A7R9HCD3"/>
<gene>
    <name evidence="1" type="ORF">TCEB3V08_LOCUS12667</name>
</gene>
<sequence>MPMTRRLGFEHGLREQQVSAFSERRASFRRHEFLTSTVEMKSRKKKGFMEAFCKTYLEFSSNTGIHGLKYVTERGRRFVER</sequence>
<accession>A0A7R9HCD3</accession>
<evidence type="ECO:0000313" key="1">
    <source>
        <dbReference type="EMBL" id="CAD7416246.1"/>
    </source>
</evidence>
<organism evidence="1">
    <name type="scientific">Timema cristinae</name>
    <name type="common">Walking stick</name>
    <dbReference type="NCBI Taxonomy" id="61476"/>
    <lineage>
        <taxon>Eukaryota</taxon>
        <taxon>Metazoa</taxon>
        <taxon>Ecdysozoa</taxon>
        <taxon>Arthropoda</taxon>
        <taxon>Hexapoda</taxon>
        <taxon>Insecta</taxon>
        <taxon>Pterygota</taxon>
        <taxon>Neoptera</taxon>
        <taxon>Polyneoptera</taxon>
        <taxon>Phasmatodea</taxon>
        <taxon>Timematodea</taxon>
        <taxon>Timematoidea</taxon>
        <taxon>Timematidae</taxon>
        <taxon>Timema</taxon>
    </lineage>
</organism>